<proteinExistence type="predicted"/>
<comment type="caution">
    <text evidence="1">The sequence shown here is derived from an EMBL/GenBank/DDBJ whole genome shotgun (WGS) entry which is preliminary data.</text>
</comment>
<gene>
    <name evidence="1" type="ORF">HKBW3S33_01354</name>
</gene>
<protein>
    <submittedName>
        <fullName evidence="1">Uncharacterized protein</fullName>
    </submittedName>
</protein>
<evidence type="ECO:0000313" key="1">
    <source>
        <dbReference type="EMBL" id="GFP27943.1"/>
    </source>
</evidence>
<keyword evidence="2" id="KW-1185">Reference proteome</keyword>
<accession>A0A6V8P6J1</accession>
<evidence type="ECO:0000313" key="2">
    <source>
        <dbReference type="Proteomes" id="UP000591948"/>
    </source>
</evidence>
<organism evidence="1 2">
    <name type="scientific">Candidatus Hakubella thermalkaliphila</name>
    <dbReference type="NCBI Taxonomy" id="2754717"/>
    <lineage>
        <taxon>Bacteria</taxon>
        <taxon>Bacillati</taxon>
        <taxon>Actinomycetota</taxon>
        <taxon>Actinomycetota incertae sedis</taxon>
        <taxon>Candidatus Hakubellales</taxon>
        <taxon>Candidatus Hakubellaceae</taxon>
        <taxon>Candidatus Hakubella</taxon>
    </lineage>
</organism>
<dbReference type="EMBL" id="BLRY01000087">
    <property type="protein sequence ID" value="GFP27943.1"/>
    <property type="molecule type" value="Genomic_DNA"/>
</dbReference>
<sequence length="71" mass="8026">MYFQRKNSTARKLKQVPAGYLIVGINPHKKKHAAVAMTQDAVVHTKLGRSPRRDQIEIFKGRSFGVTISFT</sequence>
<dbReference type="Proteomes" id="UP000591948">
    <property type="component" value="Unassembled WGS sequence"/>
</dbReference>
<reference evidence="1 2" key="1">
    <citation type="journal article" date="2020" name="Front. Microbiol.">
        <title>Single-cell genomics of novel Actinobacteria with the Wood-Ljungdahl pathway discovered in a serpentinizing system.</title>
        <authorList>
            <person name="Merino N."/>
            <person name="Kawai M."/>
            <person name="Boyd E.S."/>
            <person name="Colman D.R."/>
            <person name="McGlynn S.E."/>
            <person name="Nealson K.H."/>
            <person name="Kurokawa K."/>
            <person name="Hongoh Y."/>
        </authorList>
    </citation>
    <scope>NUCLEOTIDE SEQUENCE [LARGE SCALE GENOMIC DNA]</scope>
    <source>
        <strain evidence="1 2">S33</strain>
    </source>
</reference>
<name>A0A6V8P6J1_9ACTN</name>